<dbReference type="Proteomes" id="UP000254051">
    <property type="component" value="Unassembled WGS sequence"/>
</dbReference>
<dbReference type="SMART" id="SM00646">
    <property type="entry name" value="Ami_3"/>
    <property type="match status" value="1"/>
</dbReference>
<keyword evidence="5" id="KW-1185">Reference proteome</keyword>
<gene>
    <name evidence="4" type="ORF">SAMN05216529_11177</name>
</gene>
<keyword evidence="1" id="KW-0378">Hydrolase</keyword>
<dbReference type="Gene3D" id="3.40.630.40">
    <property type="entry name" value="Zn-dependent exopeptidases"/>
    <property type="match status" value="1"/>
</dbReference>
<dbReference type="GO" id="GO:0009253">
    <property type="term" value="P:peptidoglycan catabolic process"/>
    <property type="evidence" value="ECO:0007669"/>
    <property type="project" value="InterPro"/>
</dbReference>
<dbReference type="InterPro" id="IPR050695">
    <property type="entry name" value="N-acetylmuramoyl_amidase_3"/>
</dbReference>
<evidence type="ECO:0000313" key="4">
    <source>
        <dbReference type="EMBL" id="SUQ15292.1"/>
    </source>
</evidence>
<dbReference type="PROSITE" id="PS51257">
    <property type="entry name" value="PROKAR_LIPOPROTEIN"/>
    <property type="match status" value="1"/>
</dbReference>
<dbReference type="GO" id="GO:0030288">
    <property type="term" value="C:outer membrane-bounded periplasmic space"/>
    <property type="evidence" value="ECO:0007669"/>
    <property type="project" value="TreeGrafter"/>
</dbReference>
<name>A0A315ZSM5_9FIRM</name>
<proteinExistence type="predicted"/>
<dbReference type="CDD" id="cd02696">
    <property type="entry name" value="MurNAc-LAA"/>
    <property type="match status" value="1"/>
</dbReference>
<feature type="domain" description="MurNAc-LAA" evidence="3">
    <location>
        <begin position="153"/>
        <end position="272"/>
    </location>
</feature>
<dbReference type="PANTHER" id="PTHR30404:SF0">
    <property type="entry name" value="N-ACETYLMURAMOYL-L-ALANINE AMIDASE AMIC"/>
    <property type="match status" value="1"/>
</dbReference>
<accession>A0A315ZSM5</accession>
<feature type="region of interest" description="Disordered" evidence="2">
    <location>
        <begin position="85"/>
        <end position="107"/>
    </location>
</feature>
<feature type="region of interest" description="Disordered" evidence="2">
    <location>
        <begin position="23"/>
        <end position="68"/>
    </location>
</feature>
<protein>
    <submittedName>
        <fullName evidence="4">N-acetylmuramoyl-L-alanine amidase</fullName>
    </submittedName>
</protein>
<dbReference type="InterPro" id="IPR002508">
    <property type="entry name" value="MurNAc-LAA_cat"/>
</dbReference>
<dbReference type="EMBL" id="UHJJ01000011">
    <property type="protein sequence ID" value="SUQ15292.1"/>
    <property type="molecule type" value="Genomic_DNA"/>
</dbReference>
<dbReference type="AlphaFoldDB" id="A0A315ZSM5"/>
<dbReference type="RefSeq" id="WP_242992440.1">
    <property type="nucleotide sequence ID" value="NZ_QGDS01000011.1"/>
</dbReference>
<dbReference type="Pfam" id="PF01520">
    <property type="entry name" value="Amidase_3"/>
    <property type="match status" value="1"/>
</dbReference>
<reference evidence="5" key="1">
    <citation type="submission" date="2017-07" db="EMBL/GenBank/DDBJ databases">
        <authorList>
            <person name="Varghese N."/>
            <person name="Submissions S."/>
        </authorList>
    </citation>
    <scope>NUCLEOTIDE SEQUENCE [LARGE SCALE GENOMIC DNA]</scope>
    <source>
        <strain evidence="5">NLAE-zl-C134</strain>
    </source>
</reference>
<sequence>MSIIKEVFLILCAALLLAGCAEKPQEKQDKRVQEEEAQKKAEEKKQEEQNTQEKQRMLEEQKAREAEEKARTIVLDPGHSAVVAEGSEPLGPGSSEYKAADTSGTSGISSGVPEYELALNISVQLKKELENRGYTVLMTRESNDAPISCIGRAEIANNAKADAYVRIHANGSEDQSARGAMTICTTPQSPYVPELYTASRQLSDDIINKLCEATGCENDGVWETDSMSGNNWSKVPVTIVEMGYMTNPEEDMLMQTTDYQTKIVQGIAGGIDAFLEY</sequence>
<evidence type="ECO:0000259" key="3">
    <source>
        <dbReference type="SMART" id="SM00646"/>
    </source>
</evidence>
<evidence type="ECO:0000256" key="1">
    <source>
        <dbReference type="ARBA" id="ARBA00022801"/>
    </source>
</evidence>
<evidence type="ECO:0000313" key="5">
    <source>
        <dbReference type="Proteomes" id="UP000254051"/>
    </source>
</evidence>
<dbReference type="SUPFAM" id="SSF53187">
    <property type="entry name" value="Zn-dependent exopeptidases"/>
    <property type="match status" value="1"/>
</dbReference>
<dbReference type="PANTHER" id="PTHR30404">
    <property type="entry name" value="N-ACETYLMURAMOYL-L-ALANINE AMIDASE"/>
    <property type="match status" value="1"/>
</dbReference>
<evidence type="ECO:0000256" key="2">
    <source>
        <dbReference type="SAM" id="MobiDB-lite"/>
    </source>
</evidence>
<organism evidence="4 5">
    <name type="scientific">Faecalicatena contorta</name>
    <dbReference type="NCBI Taxonomy" id="39482"/>
    <lineage>
        <taxon>Bacteria</taxon>
        <taxon>Bacillati</taxon>
        <taxon>Bacillota</taxon>
        <taxon>Clostridia</taxon>
        <taxon>Lachnospirales</taxon>
        <taxon>Lachnospiraceae</taxon>
        <taxon>Faecalicatena</taxon>
    </lineage>
</organism>
<dbReference type="GO" id="GO:0008745">
    <property type="term" value="F:N-acetylmuramoyl-L-alanine amidase activity"/>
    <property type="evidence" value="ECO:0007669"/>
    <property type="project" value="InterPro"/>
</dbReference>